<sequence length="156" mass="16568">MTRSGLSPLQKQLQRGGVLDSSAHAPDALADAAREQGLAFFSADCDRARSRSAAMRAIAKAVDFPEFFGGSFDALYDCLCDTVLDQKGGVVLWLEKLHSGDPALKDDAKRIETVCGDVADFAKENGRVFAFAISHAGRHPDPVPGEAQSWSATGGD</sequence>
<dbReference type="InterPro" id="IPR035905">
    <property type="entry name" value="Barstar-like_sf"/>
</dbReference>
<dbReference type="KEGG" id="odi:ODI_R3313"/>
<dbReference type="EMBL" id="LT907988">
    <property type="protein sequence ID" value="SOE51264.1"/>
    <property type="molecule type" value="Genomic_DNA"/>
</dbReference>
<dbReference type="RefSeq" id="WP_067755541.1">
    <property type="nucleotide sequence ID" value="NZ_LT907988.1"/>
</dbReference>
<keyword evidence="5" id="KW-1185">Reference proteome</keyword>
<accession>A0A1C3K419</accession>
<evidence type="ECO:0000313" key="4">
    <source>
        <dbReference type="EMBL" id="SOE51264.1"/>
    </source>
</evidence>
<dbReference type="Gene3D" id="3.30.370.10">
    <property type="entry name" value="Barstar-like"/>
    <property type="match status" value="1"/>
</dbReference>
<proteinExistence type="inferred from homology"/>
<dbReference type="Pfam" id="PF01337">
    <property type="entry name" value="Barstar"/>
    <property type="match status" value="1"/>
</dbReference>
<dbReference type="CDD" id="cd05141">
    <property type="entry name" value="Barstar_evA4336-like"/>
    <property type="match status" value="1"/>
</dbReference>
<organism evidence="3 5">
    <name type="scientific">Orrella dioscoreae</name>
    <dbReference type="NCBI Taxonomy" id="1851544"/>
    <lineage>
        <taxon>Bacteria</taxon>
        <taxon>Pseudomonadati</taxon>
        <taxon>Pseudomonadota</taxon>
        <taxon>Betaproteobacteria</taxon>
        <taxon>Burkholderiales</taxon>
        <taxon>Alcaligenaceae</taxon>
        <taxon>Orrella</taxon>
    </lineage>
</organism>
<evidence type="ECO:0000313" key="3">
    <source>
        <dbReference type="EMBL" id="SBT26194.1"/>
    </source>
</evidence>
<dbReference type="STRING" id="1851544.ODI_03817"/>
<dbReference type="Proteomes" id="UP000078558">
    <property type="component" value="Chromosome I"/>
</dbReference>
<comment type="similarity">
    <text evidence="1">Belongs to the barstar family.</text>
</comment>
<feature type="domain" description="Barstar (barnase inhibitor)" evidence="2">
    <location>
        <begin position="39"/>
        <end position="132"/>
    </location>
</feature>
<name>A0A1C3K419_9BURK</name>
<evidence type="ECO:0000256" key="1">
    <source>
        <dbReference type="ARBA" id="ARBA00006845"/>
    </source>
</evidence>
<dbReference type="AlphaFoldDB" id="A0A1C3K419"/>
<dbReference type="EMBL" id="FLRC01000028">
    <property type="protein sequence ID" value="SBT26194.1"/>
    <property type="molecule type" value="Genomic_DNA"/>
</dbReference>
<reference evidence="3 5" key="1">
    <citation type="submission" date="2016-06" db="EMBL/GenBank/DDBJ databases">
        <authorList>
            <person name="Kjaerup R.B."/>
            <person name="Dalgaard T.S."/>
            <person name="Juul-Madsen H.R."/>
        </authorList>
    </citation>
    <scope>NUCLEOTIDE SEQUENCE [LARGE SCALE GENOMIC DNA]</scope>
    <source>
        <strain evidence="3">Orrdi1</strain>
    </source>
</reference>
<protein>
    <recommendedName>
        <fullName evidence="2">Barstar (barnase inhibitor) domain-containing protein</fullName>
    </recommendedName>
</protein>
<dbReference type="SUPFAM" id="SSF52038">
    <property type="entry name" value="Barstar-related"/>
    <property type="match status" value="1"/>
</dbReference>
<evidence type="ECO:0000259" key="2">
    <source>
        <dbReference type="Pfam" id="PF01337"/>
    </source>
</evidence>
<gene>
    <name evidence="3" type="ORF">ODI_03817</name>
    <name evidence="4" type="ORF">ODI_R3313</name>
</gene>
<dbReference type="OrthoDB" id="5295683at2"/>
<dbReference type="InterPro" id="IPR000468">
    <property type="entry name" value="Barstar"/>
</dbReference>
<reference evidence="4 5" key="2">
    <citation type="submission" date="2017-08" db="EMBL/GenBank/DDBJ databases">
        <authorList>
            <person name="de Groot N.N."/>
        </authorList>
    </citation>
    <scope>NUCLEOTIDE SEQUENCE [LARGE SCALE GENOMIC DNA]</scope>
    <source>
        <strain evidence="4">Orrdi1</strain>
    </source>
</reference>
<evidence type="ECO:0000313" key="5">
    <source>
        <dbReference type="Proteomes" id="UP000078558"/>
    </source>
</evidence>